<evidence type="ECO:0000256" key="2">
    <source>
        <dbReference type="SAM" id="Phobius"/>
    </source>
</evidence>
<dbReference type="RefSeq" id="WP_184391448.1">
    <property type="nucleotide sequence ID" value="NZ_BAAAJD010000013.1"/>
</dbReference>
<organism evidence="3 4">
    <name type="scientific">Nocardiopsis composta</name>
    <dbReference type="NCBI Taxonomy" id="157465"/>
    <lineage>
        <taxon>Bacteria</taxon>
        <taxon>Bacillati</taxon>
        <taxon>Actinomycetota</taxon>
        <taxon>Actinomycetes</taxon>
        <taxon>Streptosporangiales</taxon>
        <taxon>Nocardiopsidaceae</taxon>
        <taxon>Nocardiopsis</taxon>
    </lineage>
</organism>
<evidence type="ECO:0000313" key="4">
    <source>
        <dbReference type="Proteomes" id="UP000572635"/>
    </source>
</evidence>
<keyword evidence="2" id="KW-0812">Transmembrane</keyword>
<feature type="region of interest" description="Disordered" evidence="1">
    <location>
        <begin position="24"/>
        <end position="45"/>
    </location>
</feature>
<evidence type="ECO:0000256" key="1">
    <source>
        <dbReference type="SAM" id="MobiDB-lite"/>
    </source>
</evidence>
<dbReference type="Proteomes" id="UP000572635">
    <property type="component" value="Unassembled WGS sequence"/>
</dbReference>
<gene>
    <name evidence="3" type="ORF">HDA36_001872</name>
</gene>
<keyword evidence="2" id="KW-1133">Transmembrane helix</keyword>
<proteinExistence type="predicted"/>
<sequence>MDPVTLVVGGAIALGGVLIGRMLPRRERRQPQQMPPQVAAPPQNANPQPICGCGHHIVFHDQHSKLCQAQVVIPGRWTGQGSSEGVYRQCKCQGYRGPIPLDEYYAPDLLNGES</sequence>
<evidence type="ECO:0000313" key="3">
    <source>
        <dbReference type="EMBL" id="MBB5431788.1"/>
    </source>
</evidence>
<keyword evidence="2" id="KW-0472">Membrane</keyword>
<comment type="caution">
    <text evidence="3">The sequence shown here is derived from an EMBL/GenBank/DDBJ whole genome shotgun (WGS) entry which is preliminary data.</text>
</comment>
<protein>
    <submittedName>
        <fullName evidence="3">Uncharacterized protein</fullName>
    </submittedName>
</protein>
<feature type="transmembrane region" description="Helical" evidence="2">
    <location>
        <begin position="6"/>
        <end position="24"/>
    </location>
</feature>
<accession>A0A7W8QJV8</accession>
<feature type="compositionally biased region" description="Low complexity" evidence="1">
    <location>
        <begin position="31"/>
        <end position="45"/>
    </location>
</feature>
<name>A0A7W8QJV8_9ACTN</name>
<dbReference type="AlphaFoldDB" id="A0A7W8QJV8"/>
<reference evidence="3 4" key="1">
    <citation type="submission" date="2020-08" db="EMBL/GenBank/DDBJ databases">
        <title>Sequencing the genomes of 1000 actinobacteria strains.</title>
        <authorList>
            <person name="Klenk H.-P."/>
        </authorList>
    </citation>
    <scope>NUCLEOTIDE SEQUENCE [LARGE SCALE GENOMIC DNA]</scope>
    <source>
        <strain evidence="3 4">DSM 44551</strain>
    </source>
</reference>
<dbReference type="EMBL" id="JACHDB010000001">
    <property type="protein sequence ID" value="MBB5431788.1"/>
    <property type="molecule type" value="Genomic_DNA"/>
</dbReference>
<keyword evidence="4" id="KW-1185">Reference proteome</keyword>